<keyword evidence="1" id="KW-0472">Membrane</keyword>
<protein>
    <submittedName>
        <fullName evidence="4">Uncharacterized protein</fullName>
    </submittedName>
</protein>
<dbReference type="EMBL" id="CAJNOR010008551">
    <property type="protein sequence ID" value="CAF1634556.1"/>
    <property type="molecule type" value="Genomic_DNA"/>
</dbReference>
<feature type="chain" id="PRO_5036412761" evidence="2">
    <location>
        <begin position="23"/>
        <end position="236"/>
    </location>
</feature>
<keyword evidence="5" id="KW-1185">Reference proteome</keyword>
<reference evidence="4" key="1">
    <citation type="submission" date="2021-02" db="EMBL/GenBank/DDBJ databases">
        <authorList>
            <person name="Nowell W R."/>
        </authorList>
    </citation>
    <scope>NUCLEOTIDE SEQUENCE</scope>
</reference>
<sequence length="236" mass="25780">MHILIRCCLALVILAVIVDSQGARGGGGGFRGGGSTFRGGYRSTSSGCTGSGCPSAGVIVGAVMGSVFGLLAIIFGAIYCYHRSKGRPLHSNPNFVAAASGNQDQMYSKACFETGVWSSRYHQHNAWHGPYKLSLTFDSKMSRVDGQGSDDVGSYTIEGVYSYQTNRLALTKIYTPGTGNALENYGHNVTLQMDWNVATNQFEGKWYIQSKKYRGVDKFELKFHQATEIPYHQPKY</sequence>
<evidence type="ECO:0000313" key="4">
    <source>
        <dbReference type="EMBL" id="CAF1634556.1"/>
    </source>
</evidence>
<dbReference type="OrthoDB" id="10043510at2759"/>
<keyword evidence="1" id="KW-0812">Transmembrane</keyword>
<evidence type="ECO:0000313" key="3">
    <source>
        <dbReference type="EMBL" id="CAF1228148.1"/>
    </source>
</evidence>
<evidence type="ECO:0000256" key="1">
    <source>
        <dbReference type="SAM" id="Phobius"/>
    </source>
</evidence>
<dbReference type="Proteomes" id="UP000663852">
    <property type="component" value="Unassembled WGS sequence"/>
</dbReference>
<gene>
    <name evidence="3" type="ORF">EDS130_LOCUS26784</name>
    <name evidence="4" type="ORF">XAT740_LOCUS52229</name>
</gene>
<feature type="transmembrane region" description="Helical" evidence="1">
    <location>
        <begin position="59"/>
        <end position="81"/>
    </location>
</feature>
<proteinExistence type="predicted"/>
<evidence type="ECO:0000313" key="5">
    <source>
        <dbReference type="Proteomes" id="UP000663828"/>
    </source>
</evidence>
<accession>A0A816D7M5</accession>
<evidence type="ECO:0000256" key="2">
    <source>
        <dbReference type="SAM" id="SignalP"/>
    </source>
</evidence>
<dbReference type="AlphaFoldDB" id="A0A816D7M5"/>
<comment type="caution">
    <text evidence="4">The sequence shown here is derived from an EMBL/GenBank/DDBJ whole genome shotgun (WGS) entry which is preliminary data.</text>
</comment>
<dbReference type="Proteomes" id="UP000663828">
    <property type="component" value="Unassembled WGS sequence"/>
</dbReference>
<organism evidence="4 5">
    <name type="scientific">Adineta ricciae</name>
    <name type="common">Rotifer</name>
    <dbReference type="NCBI Taxonomy" id="249248"/>
    <lineage>
        <taxon>Eukaryota</taxon>
        <taxon>Metazoa</taxon>
        <taxon>Spiralia</taxon>
        <taxon>Gnathifera</taxon>
        <taxon>Rotifera</taxon>
        <taxon>Eurotatoria</taxon>
        <taxon>Bdelloidea</taxon>
        <taxon>Adinetida</taxon>
        <taxon>Adinetidae</taxon>
        <taxon>Adineta</taxon>
    </lineage>
</organism>
<name>A0A816D7M5_ADIRI</name>
<dbReference type="EMBL" id="CAJNOJ010000164">
    <property type="protein sequence ID" value="CAF1228148.1"/>
    <property type="molecule type" value="Genomic_DNA"/>
</dbReference>
<keyword evidence="1" id="KW-1133">Transmembrane helix</keyword>
<keyword evidence="2" id="KW-0732">Signal</keyword>
<feature type="signal peptide" evidence="2">
    <location>
        <begin position="1"/>
        <end position="22"/>
    </location>
</feature>